<dbReference type="Pfam" id="PF03466">
    <property type="entry name" value="LysR_substrate"/>
    <property type="match status" value="1"/>
</dbReference>
<dbReference type="SUPFAM" id="SSF46785">
    <property type="entry name" value="Winged helix' DNA-binding domain"/>
    <property type="match status" value="1"/>
</dbReference>
<dbReference type="Pfam" id="PF00126">
    <property type="entry name" value="HTH_1"/>
    <property type="match status" value="1"/>
</dbReference>
<comment type="similarity">
    <text evidence="1">Belongs to the LysR transcriptional regulatory family.</text>
</comment>
<gene>
    <name evidence="6" type="ORF">HLH35_13790</name>
</gene>
<proteinExistence type="inferred from homology"/>
<dbReference type="InterPro" id="IPR005119">
    <property type="entry name" value="LysR_subst-bd"/>
</dbReference>
<dbReference type="RefSeq" id="WP_182979686.1">
    <property type="nucleotide sequence ID" value="NZ_BAABGB010000026.1"/>
</dbReference>
<accession>A0A7W4J1V7</accession>
<reference evidence="6 7" key="1">
    <citation type="submission" date="2020-04" db="EMBL/GenBank/DDBJ databases">
        <title>Description of novel Gluconacetobacter.</title>
        <authorList>
            <person name="Sombolestani A."/>
        </authorList>
    </citation>
    <scope>NUCLEOTIDE SEQUENCE [LARGE SCALE GENOMIC DNA]</scope>
    <source>
        <strain evidence="6 7">LMG 27724</strain>
    </source>
</reference>
<dbReference type="Gene3D" id="1.10.10.10">
    <property type="entry name" value="Winged helix-like DNA-binding domain superfamily/Winged helix DNA-binding domain"/>
    <property type="match status" value="1"/>
</dbReference>
<dbReference type="PANTHER" id="PTHR30126">
    <property type="entry name" value="HTH-TYPE TRANSCRIPTIONAL REGULATOR"/>
    <property type="match status" value="1"/>
</dbReference>
<keyword evidence="7" id="KW-1185">Reference proteome</keyword>
<evidence type="ECO:0000313" key="7">
    <source>
        <dbReference type="Proteomes" id="UP000577891"/>
    </source>
</evidence>
<dbReference type="Proteomes" id="UP000577891">
    <property type="component" value="Unassembled WGS sequence"/>
</dbReference>
<dbReference type="GO" id="GO:0000976">
    <property type="term" value="F:transcription cis-regulatory region binding"/>
    <property type="evidence" value="ECO:0007669"/>
    <property type="project" value="TreeGrafter"/>
</dbReference>
<organism evidence="6 7">
    <name type="scientific">Gluconacetobacter asukensis</name>
    <dbReference type="NCBI Taxonomy" id="1017181"/>
    <lineage>
        <taxon>Bacteria</taxon>
        <taxon>Pseudomonadati</taxon>
        <taxon>Pseudomonadota</taxon>
        <taxon>Alphaproteobacteria</taxon>
        <taxon>Acetobacterales</taxon>
        <taxon>Acetobacteraceae</taxon>
        <taxon>Gluconacetobacter</taxon>
    </lineage>
</organism>
<dbReference type="PANTHER" id="PTHR30126:SF80">
    <property type="entry name" value="TRANSCRIPTIONAL REGULATOR-RELATED"/>
    <property type="match status" value="1"/>
</dbReference>
<keyword evidence="4" id="KW-0804">Transcription</keyword>
<evidence type="ECO:0000256" key="3">
    <source>
        <dbReference type="ARBA" id="ARBA00023125"/>
    </source>
</evidence>
<dbReference type="Gene3D" id="3.40.190.10">
    <property type="entry name" value="Periplasmic binding protein-like II"/>
    <property type="match status" value="2"/>
</dbReference>
<keyword evidence="3" id="KW-0238">DNA-binding</keyword>
<sequence length="304" mass="33432">MIQSTASFYVQQVARSGSIRKAAMTLRVAPSAINRQLSKLEQELGGRIFERTLNGMVPTEFGKIVLEYIEKSFSDYHGMLNTLEEIKKTGKHHVRIHTLDSFMVSIIPSAIMTLTTEMPEVTFSVVAGRPSDMLYKLQHGQTDIVITFLLPSSPVTLTHAIFSTPSGAIVSSAHPLASQSIISLNEMLNYRLLLPMEPLPQPASDNLDYIAFRRAASSVCRSNEIGFVKKLIMQGVGIGCYTKVGYIDEIEENKISWIPTDNTFLNSLKTGIFSSLSASAGTSSVIKRVATCLGQVAEHMINRT</sequence>
<evidence type="ECO:0000313" key="6">
    <source>
        <dbReference type="EMBL" id="MBB2173178.1"/>
    </source>
</evidence>
<evidence type="ECO:0000256" key="2">
    <source>
        <dbReference type="ARBA" id="ARBA00023015"/>
    </source>
</evidence>
<dbReference type="InterPro" id="IPR036390">
    <property type="entry name" value="WH_DNA-bd_sf"/>
</dbReference>
<protein>
    <submittedName>
        <fullName evidence="6">LysR family transcriptional regulator</fullName>
    </submittedName>
</protein>
<comment type="caution">
    <text evidence="6">The sequence shown here is derived from an EMBL/GenBank/DDBJ whole genome shotgun (WGS) entry which is preliminary data.</text>
</comment>
<dbReference type="InterPro" id="IPR000847">
    <property type="entry name" value="LysR_HTH_N"/>
</dbReference>
<name>A0A7W4J1V7_9PROT</name>
<feature type="domain" description="HTH lysR-type" evidence="5">
    <location>
        <begin position="9"/>
        <end position="59"/>
    </location>
</feature>
<dbReference type="EMBL" id="JABEQE010000012">
    <property type="protein sequence ID" value="MBB2173178.1"/>
    <property type="molecule type" value="Genomic_DNA"/>
</dbReference>
<evidence type="ECO:0000256" key="1">
    <source>
        <dbReference type="ARBA" id="ARBA00009437"/>
    </source>
</evidence>
<dbReference type="AlphaFoldDB" id="A0A7W4J1V7"/>
<keyword evidence="2" id="KW-0805">Transcription regulation</keyword>
<dbReference type="SUPFAM" id="SSF53850">
    <property type="entry name" value="Periplasmic binding protein-like II"/>
    <property type="match status" value="1"/>
</dbReference>
<dbReference type="GO" id="GO:0003700">
    <property type="term" value="F:DNA-binding transcription factor activity"/>
    <property type="evidence" value="ECO:0007669"/>
    <property type="project" value="InterPro"/>
</dbReference>
<dbReference type="PROSITE" id="PS50931">
    <property type="entry name" value="HTH_LYSR"/>
    <property type="match status" value="1"/>
</dbReference>
<evidence type="ECO:0000259" key="5">
    <source>
        <dbReference type="PROSITE" id="PS50931"/>
    </source>
</evidence>
<dbReference type="InterPro" id="IPR036388">
    <property type="entry name" value="WH-like_DNA-bd_sf"/>
</dbReference>
<evidence type="ECO:0000256" key="4">
    <source>
        <dbReference type="ARBA" id="ARBA00023163"/>
    </source>
</evidence>